<dbReference type="AlphaFoldDB" id="A0A5J4Z9U5"/>
<feature type="domain" description="LYK3/RLK10-like LysM" evidence="8">
    <location>
        <begin position="110"/>
        <end position="153"/>
    </location>
</feature>
<evidence type="ECO:0000256" key="1">
    <source>
        <dbReference type="ARBA" id="ARBA00004162"/>
    </source>
</evidence>
<keyword evidence="7" id="KW-1015">Disulfide bond</keyword>
<proteinExistence type="predicted"/>
<comment type="subcellular location">
    <subcellularLocation>
        <location evidence="1">Cell membrane</location>
        <topology evidence="1">Single-pass membrane protein</topology>
    </subcellularLocation>
</comment>
<organism evidence="9 10">
    <name type="scientific">Nyssa sinensis</name>
    <dbReference type="NCBI Taxonomy" id="561372"/>
    <lineage>
        <taxon>Eukaryota</taxon>
        <taxon>Viridiplantae</taxon>
        <taxon>Streptophyta</taxon>
        <taxon>Embryophyta</taxon>
        <taxon>Tracheophyta</taxon>
        <taxon>Spermatophyta</taxon>
        <taxon>Magnoliopsida</taxon>
        <taxon>eudicotyledons</taxon>
        <taxon>Gunneridae</taxon>
        <taxon>Pentapetalae</taxon>
        <taxon>asterids</taxon>
        <taxon>Cornales</taxon>
        <taxon>Nyssaceae</taxon>
        <taxon>Nyssa</taxon>
    </lineage>
</organism>
<dbReference type="Pfam" id="PF23577">
    <property type="entry name" value="LysM_RLK"/>
    <property type="match status" value="1"/>
</dbReference>
<dbReference type="OrthoDB" id="1843677at2759"/>
<dbReference type="GO" id="GO:0019199">
    <property type="term" value="F:transmembrane receptor protein kinase activity"/>
    <property type="evidence" value="ECO:0007669"/>
    <property type="project" value="InterPro"/>
</dbReference>
<dbReference type="EMBL" id="CM018052">
    <property type="protein sequence ID" value="KAA8515543.1"/>
    <property type="molecule type" value="Genomic_DNA"/>
</dbReference>
<dbReference type="PANTHER" id="PTHR46204">
    <property type="entry name" value="CHITIN ELICITOR RECEPTOR KINASE 1-RELATED"/>
    <property type="match status" value="1"/>
</dbReference>
<dbReference type="PANTHER" id="PTHR46204:SF2">
    <property type="entry name" value="CHITIN ELICITOR RECEPTOR KINASE 1"/>
    <property type="match status" value="1"/>
</dbReference>
<keyword evidence="4" id="KW-0732">Signal</keyword>
<reference evidence="9 10" key="1">
    <citation type="submission" date="2019-09" db="EMBL/GenBank/DDBJ databases">
        <title>A chromosome-level genome assembly of the Chinese tupelo Nyssa sinensis.</title>
        <authorList>
            <person name="Yang X."/>
            <person name="Kang M."/>
            <person name="Yang Y."/>
            <person name="Xiong H."/>
            <person name="Wang M."/>
            <person name="Zhang Z."/>
            <person name="Wang Z."/>
            <person name="Wu H."/>
            <person name="Ma T."/>
            <person name="Liu J."/>
            <person name="Xi Z."/>
        </authorList>
    </citation>
    <scope>NUCLEOTIDE SEQUENCE [LARGE SCALE GENOMIC DNA]</scope>
    <source>
        <strain evidence="9">J267</strain>
        <tissue evidence="9">Leaf</tissue>
    </source>
</reference>
<name>A0A5J4Z9U5_9ASTE</name>
<evidence type="ECO:0000256" key="3">
    <source>
        <dbReference type="ARBA" id="ARBA00022692"/>
    </source>
</evidence>
<evidence type="ECO:0000256" key="5">
    <source>
        <dbReference type="ARBA" id="ARBA00022989"/>
    </source>
</evidence>
<dbReference type="GO" id="GO:0005886">
    <property type="term" value="C:plasma membrane"/>
    <property type="evidence" value="ECO:0007669"/>
    <property type="project" value="UniProtKB-SubCell"/>
</dbReference>
<evidence type="ECO:0000256" key="2">
    <source>
        <dbReference type="ARBA" id="ARBA00022475"/>
    </source>
</evidence>
<evidence type="ECO:0000259" key="8">
    <source>
        <dbReference type="Pfam" id="PF23577"/>
    </source>
</evidence>
<dbReference type="InterPro" id="IPR057097">
    <property type="entry name" value="LysM_RLK3/10"/>
</dbReference>
<evidence type="ECO:0000256" key="7">
    <source>
        <dbReference type="ARBA" id="ARBA00023157"/>
    </source>
</evidence>
<keyword evidence="2" id="KW-1003">Cell membrane</keyword>
<evidence type="ECO:0000313" key="10">
    <source>
        <dbReference type="Proteomes" id="UP000325577"/>
    </source>
</evidence>
<accession>A0A5J4Z9U5</accession>
<evidence type="ECO:0000256" key="4">
    <source>
        <dbReference type="ARBA" id="ARBA00022729"/>
    </source>
</evidence>
<gene>
    <name evidence="9" type="ORF">F0562_018846</name>
</gene>
<protein>
    <recommendedName>
        <fullName evidence="8">LYK3/RLK10-like LysM domain-containing protein</fullName>
    </recommendedName>
</protein>
<keyword evidence="5" id="KW-1133">Transmembrane helix</keyword>
<keyword evidence="6" id="KW-0472">Membrane</keyword>
<dbReference type="InterPro" id="IPR044812">
    <property type="entry name" value="CERK1/LYK3-like"/>
</dbReference>
<dbReference type="Proteomes" id="UP000325577">
    <property type="component" value="Linkage Group LG9"/>
</dbReference>
<evidence type="ECO:0000313" key="9">
    <source>
        <dbReference type="EMBL" id="KAA8515543.1"/>
    </source>
</evidence>
<dbReference type="GO" id="GO:0045087">
    <property type="term" value="P:innate immune response"/>
    <property type="evidence" value="ECO:0007669"/>
    <property type="project" value="InterPro"/>
</dbReference>
<sequence length="159" mass="17605">MASYYVWLGSNLTYISNIFRRQIPDILRYNPAVPNQDSIRAGSRINYITQPDDTYGKVARVVFANLTTVDWVIRVNVYDPTQIPSFVPINVTANCSCSDGHLSKDYRLFVTYPLRPSENLSSVAAESGVPAELLQRFNPGSDFGAGTGPVFVPARGKLL</sequence>
<keyword evidence="3" id="KW-0812">Transmembrane</keyword>
<evidence type="ECO:0000256" key="6">
    <source>
        <dbReference type="ARBA" id="ARBA00023136"/>
    </source>
</evidence>
<keyword evidence="10" id="KW-1185">Reference proteome</keyword>